<gene>
    <name evidence="21" type="primary">nad5</name>
</gene>
<feature type="transmembrane region" description="Helical" evidence="17">
    <location>
        <begin position="553"/>
        <end position="570"/>
    </location>
</feature>
<dbReference type="GO" id="GO:0008137">
    <property type="term" value="F:NADH dehydrogenase (ubiquinone) activity"/>
    <property type="evidence" value="ECO:0007669"/>
    <property type="project" value="UniProtKB-EC"/>
</dbReference>
<keyword evidence="6" id="KW-0679">Respiratory chain</keyword>
<evidence type="ECO:0000256" key="2">
    <source>
        <dbReference type="ARBA" id="ARBA00004448"/>
    </source>
</evidence>
<feature type="transmembrane region" description="Helical" evidence="17">
    <location>
        <begin position="301"/>
        <end position="321"/>
    </location>
</feature>
<evidence type="ECO:0000256" key="17">
    <source>
        <dbReference type="RuleBase" id="RU003404"/>
    </source>
</evidence>
<dbReference type="PANTHER" id="PTHR42829:SF2">
    <property type="entry name" value="NADH-UBIQUINONE OXIDOREDUCTASE CHAIN 5"/>
    <property type="match status" value="1"/>
</dbReference>
<keyword evidence="13 17" id="KW-0830">Ubiquinone</keyword>
<evidence type="ECO:0000256" key="4">
    <source>
        <dbReference type="ARBA" id="ARBA00021096"/>
    </source>
</evidence>
<feature type="transmembrane region" description="Helical" evidence="17">
    <location>
        <begin position="333"/>
        <end position="354"/>
    </location>
</feature>
<keyword evidence="8" id="KW-0999">Mitochondrion inner membrane</keyword>
<keyword evidence="7 17" id="KW-0812">Transmembrane</keyword>
<dbReference type="Pfam" id="PF00361">
    <property type="entry name" value="Proton_antipo_M"/>
    <property type="match status" value="1"/>
</dbReference>
<feature type="transmembrane region" description="Helical" evidence="17">
    <location>
        <begin position="213"/>
        <end position="231"/>
    </location>
</feature>
<dbReference type="EMBL" id="MF997049">
    <property type="protein sequence ID" value="QPN54192.1"/>
    <property type="molecule type" value="Genomic_DNA"/>
</dbReference>
<evidence type="ECO:0000256" key="7">
    <source>
        <dbReference type="ARBA" id="ARBA00022692"/>
    </source>
</evidence>
<evidence type="ECO:0000259" key="19">
    <source>
        <dbReference type="Pfam" id="PF00662"/>
    </source>
</evidence>
<dbReference type="PRINTS" id="PR01435">
    <property type="entry name" value="NPOXDRDTASE5"/>
</dbReference>
<evidence type="ECO:0000256" key="10">
    <source>
        <dbReference type="ARBA" id="ARBA00022982"/>
    </source>
</evidence>
<dbReference type="Pfam" id="PF00662">
    <property type="entry name" value="Proton_antipo_N"/>
    <property type="match status" value="1"/>
</dbReference>
<feature type="transmembrane region" description="Helical" evidence="17">
    <location>
        <begin position="490"/>
        <end position="509"/>
    </location>
</feature>
<feature type="domain" description="NADH:quinone oxidoreductase/Mrp antiporter transmembrane" evidence="18">
    <location>
        <begin position="104"/>
        <end position="387"/>
    </location>
</feature>
<evidence type="ECO:0000256" key="12">
    <source>
        <dbReference type="ARBA" id="ARBA00023027"/>
    </source>
</evidence>
<dbReference type="GO" id="GO:0005743">
    <property type="term" value="C:mitochondrial inner membrane"/>
    <property type="evidence" value="ECO:0007669"/>
    <property type="project" value="UniProtKB-SubCell"/>
</dbReference>
<dbReference type="GO" id="GO:0003954">
    <property type="term" value="F:NADH dehydrogenase activity"/>
    <property type="evidence" value="ECO:0007669"/>
    <property type="project" value="TreeGrafter"/>
</dbReference>
<dbReference type="PANTHER" id="PTHR42829">
    <property type="entry name" value="NADH-UBIQUINONE OXIDOREDUCTASE CHAIN 5"/>
    <property type="match status" value="1"/>
</dbReference>
<evidence type="ECO:0000256" key="8">
    <source>
        <dbReference type="ARBA" id="ARBA00022792"/>
    </source>
</evidence>
<comment type="function">
    <text evidence="1">Core subunit of the mitochondrial membrane respiratory chain NADH dehydrogenase (Complex I) that is believed to belong to the minimal assembly required for catalysis. Complex I functions in the transfer of electrons from NADH to the respiratory chain. The immediate electron acceptor for the enzyme is believed to be ubiquinone.</text>
</comment>
<dbReference type="GO" id="GO:0042773">
    <property type="term" value="P:ATP synthesis coupled electron transport"/>
    <property type="evidence" value="ECO:0007669"/>
    <property type="project" value="InterPro"/>
</dbReference>
<feature type="domain" description="NADH dehydrogenase subunit 5 C-terminal" evidence="20">
    <location>
        <begin position="390"/>
        <end position="570"/>
    </location>
</feature>
<feature type="transmembrane region" description="Helical" evidence="17">
    <location>
        <begin position="149"/>
        <end position="169"/>
    </location>
</feature>
<comment type="subcellular location">
    <subcellularLocation>
        <location evidence="2">Mitochondrion inner membrane</location>
        <topology evidence="2">Multi-pass membrane protein</topology>
    </subcellularLocation>
</comment>
<feature type="transmembrane region" description="Helical" evidence="17">
    <location>
        <begin position="83"/>
        <end position="102"/>
    </location>
</feature>
<evidence type="ECO:0000256" key="5">
    <source>
        <dbReference type="ARBA" id="ARBA00022448"/>
    </source>
</evidence>
<keyword evidence="12 17" id="KW-0520">NAD</keyword>
<keyword evidence="9" id="KW-1278">Translocase</keyword>
<feature type="transmembrane region" description="Helical" evidence="17">
    <location>
        <begin position="46"/>
        <end position="71"/>
    </location>
</feature>
<dbReference type="EC" id="7.1.1.2" evidence="3 17"/>
<accession>A0A7T1M840</accession>
<evidence type="ECO:0000256" key="15">
    <source>
        <dbReference type="ARBA" id="ARBA00023136"/>
    </source>
</evidence>
<feature type="transmembrane region" description="Helical" evidence="17">
    <location>
        <begin position="444"/>
        <end position="469"/>
    </location>
</feature>
<proteinExistence type="inferred from homology"/>
<evidence type="ECO:0000256" key="6">
    <source>
        <dbReference type="ARBA" id="ARBA00022660"/>
    </source>
</evidence>
<evidence type="ECO:0000256" key="14">
    <source>
        <dbReference type="ARBA" id="ARBA00023128"/>
    </source>
</evidence>
<dbReference type="GO" id="GO:0015990">
    <property type="term" value="P:electron transport coupled proton transport"/>
    <property type="evidence" value="ECO:0007669"/>
    <property type="project" value="TreeGrafter"/>
</dbReference>
<evidence type="ECO:0000256" key="9">
    <source>
        <dbReference type="ARBA" id="ARBA00022967"/>
    </source>
</evidence>
<comment type="function">
    <text evidence="17">Core subunit of the mitochondrial membrane respiratory chain NADH dehydrogenase (Complex I) which catalyzes electron transfer from NADH through the respiratory chain, using ubiquinone as an electron acceptor. Essential for the catalytic activity and assembly of complex I.</text>
</comment>
<dbReference type="Pfam" id="PF06455">
    <property type="entry name" value="NADH5_C"/>
    <property type="match status" value="1"/>
</dbReference>
<evidence type="ECO:0000256" key="13">
    <source>
        <dbReference type="ARBA" id="ARBA00023075"/>
    </source>
</evidence>
<name>A0A7T1M840_9SCAR</name>
<geneLocation type="mitochondrion" evidence="21"/>
<organism evidence="21">
    <name type="scientific">Popillia mutans</name>
    <dbReference type="NCBI Taxonomy" id="1453201"/>
    <lineage>
        <taxon>Eukaryota</taxon>
        <taxon>Metazoa</taxon>
        <taxon>Ecdysozoa</taxon>
        <taxon>Arthropoda</taxon>
        <taxon>Hexapoda</taxon>
        <taxon>Insecta</taxon>
        <taxon>Pterygota</taxon>
        <taxon>Neoptera</taxon>
        <taxon>Endopterygota</taxon>
        <taxon>Coleoptera</taxon>
        <taxon>Polyphaga</taxon>
        <taxon>Scarabaeiformia</taxon>
        <taxon>Scarabaeidae</taxon>
        <taxon>Rutelinae</taxon>
        <taxon>Popillia</taxon>
    </lineage>
</organism>
<feature type="transmembrane region" description="Helical" evidence="17">
    <location>
        <begin position="374"/>
        <end position="396"/>
    </location>
</feature>
<protein>
    <recommendedName>
        <fullName evidence="4 17">NADH-ubiquinone oxidoreductase chain 5</fullName>
        <ecNumber evidence="3 17">7.1.1.2</ecNumber>
    </recommendedName>
</protein>
<evidence type="ECO:0000256" key="3">
    <source>
        <dbReference type="ARBA" id="ARBA00012944"/>
    </source>
</evidence>
<evidence type="ECO:0000259" key="20">
    <source>
        <dbReference type="Pfam" id="PF06455"/>
    </source>
</evidence>
<dbReference type="PRINTS" id="PR01434">
    <property type="entry name" value="NADHDHGNASE5"/>
</dbReference>
<evidence type="ECO:0000259" key="18">
    <source>
        <dbReference type="Pfam" id="PF00361"/>
    </source>
</evidence>
<feature type="transmembrane region" description="Helical" evidence="17">
    <location>
        <begin position="269"/>
        <end position="295"/>
    </location>
</feature>
<feature type="transmembrane region" description="Helical" evidence="17">
    <location>
        <begin position="108"/>
        <end position="128"/>
    </location>
</feature>
<evidence type="ECO:0000256" key="11">
    <source>
        <dbReference type="ARBA" id="ARBA00022989"/>
    </source>
</evidence>
<feature type="domain" description="NADH-Ubiquinone oxidoreductase (complex I) chain 5 N-terminal" evidence="19">
    <location>
        <begin position="39"/>
        <end position="87"/>
    </location>
</feature>
<dbReference type="AlphaFoldDB" id="A0A7T1M840"/>
<dbReference type="InterPro" id="IPR010934">
    <property type="entry name" value="NADH_DH_su5_C"/>
</dbReference>
<evidence type="ECO:0000256" key="1">
    <source>
        <dbReference type="ARBA" id="ARBA00003257"/>
    </source>
</evidence>
<comment type="catalytic activity">
    <reaction evidence="16 17">
        <text>a ubiquinone + NADH + 5 H(+)(in) = a ubiquinol + NAD(+) + 4 H(+)(out)</text>
        <dbReference type="Rhea" id="RHEA:29091"/>
        <dbReference type="Rhea" id="RHEA-COMP:9565"/>
        <dbReference type="Rhea" id="RHEA-COMP:9566"/>
        <dbReference type="ChEBI" id="CHEBI:15378"/>
        <dbReference type="ChEBI" id="CHEBI:16389"/>
        <dbReference type="ChEBI" id="CHEBI:17976"/>
        <dbReference type="ChEBI" id="CHEBI:57540"/>
        <dbReference type="ChEBI" id="CHEBI:57945"/>
        <dbReference type="EC" id="7.1.1.2"/>
    </reaction>
</comment>
<feature type="transmembrane region" description="Helical" evidence="17">
    <location>
        <begin position="237"/>
        <end position="257"/>
    </location>
</feature>
<feature type="transmembrane region" description="Helical" evidence="17">
    <location>
        <begin position="417"/>
        <end position="438"/>
    </location>
</feature>
<comment type="similarity">
    <text evidence="17">Belongs to the complex I subunit 5 family.</text>
</comment>
<dbReference type="InterPro" id="IPR001750">
    <property type="entry name" value="ND/Mrp_TM"/>
</dbReference>
<evidence type="ECO:0000313" key="21">
    <source>
        <dbReference type="EMBL" id="QPN54192.1"/>
    </source>
</evidence>
<keyword evidence="10" id="KW-0249">Electron transport</keyword>
<evidence type="ECO:0000256" key="16">
    <source>
        <dbReference type="ARBA" id="ARBA00049551"/>
    </source>
</evidence>
<feature type="transmembrane region" description="Helical" evidence="17">
    <location>
        <begin position="5"/>
        <end position="26"/>
    </location>
</feature>
<keyword evidence="11 17" id="KW-1133">Transmembrane helix</keyword>
<keyword evidence="5 17" id="KW-0813">Transport</keyword>
<dbReference type="InterPro" id="IPR003945">
    <property type="entry name" value="NU5C-like"/>
</dbReference>
<reference evidence="21" key="1">
    <citation type="journal article" date="2018" name="J. Insect Sci.">
        <title>The Mitochondrial Genomes of Phytophagous Scarab Beetles and Systematic Implications.</title>
        <authorList>
            <person name="Song N."/>
            <person name="Zhang H."/>
        </authorList>
    </citation>
    <scope>NUCLEOTIDE SEQUENCE</scope>
</reference>
<keyword evidence="15 17" id="KW-0472">Membrane</keyword>
<sequence>MSICLIYFVVFLFFSVLSFLMSLNFMVLDYSLLLEYEMFSMNSVSIMMTILLDWMSLLFMSFVLFISSMVIYYSKEYMEGDIYLHRFIMLVSMFVLSMMLLIISPNLISILLGWDGLGLVSYCLVIYYQNSKSYNAGMITALTNRIGDVALLMAIAWMVNYGGFNYIFYIDVDKSSWEMSMVIMLVMLAALTKSAQIPFSSWLPAAMAAPTPVSSLVHSSTLVTAGVYLLIRFNFALTSNLMLVLLFIGTMTMFMAGMGANYEFDLKKIIALSTLSQLGLMMSILALGEFTLAFFHLLTHALFKALLFMCAGCMIHSLSNCQDIRYMGGLAKAMPLTCTYFMIANLALCGLPFLSGFYSKDLILEVLSMSYLNIYIYIIFFISTGLTVCYTFRLIYYVLVGNFNFYSLSKINDSSKIMLSGMSGLIFLVIIGGSMLMWLMFPTPYFICLPLIMKVMALIVTFLGAWMGYELSKFTLADSLKSFMLLNSSLFLSSMWNMPYISTFGLNYYPINLGDKMYKIIDQGWSEYYGSQNLYQKLSQSSLFLQFMFNNNYKIFMLLIMMWVIYMVLYI</sequence>
<keyword evidence="14 17" id="KW-0496">Mitochondrion</keyword>
<dbReference type="InterPro" id="IPR001516">
    <property type="entry name" value="Proton_antipo_N"/>
</dbReference>